<organism evidence="4 5">
    <name type="scientific">Kuraishia capsulata CBS 1993</name>
    <dbReference type="NCBI Taxonomy" id="1382522"/>
    <lineage>
        <taxon>Eukaryota</taxon>
        <taxon>Fungi</taxon>
        <taxon>Dikarya</taxon>
        <taxon>Ascomycota</taxon>
        <taxon>Saccharomycotina</taxon>
        <taxon>Pichiomycetes</taxon>
        <taxon>Pichiales</taxon>
        <taxon>Pichiaceae</taxon>
        <taxon>Kuraishia</taxon>
    </lineage>
</organism>
<comment type="similarity">
    <text evidence="1 3">Belongs to the AIM41 family.</text>
</comment>
<dbReference type="InterPro" id="IPR042184">
    <property type="entry name" value="YqeY/Aim41_N"/>
</dbReference>
<evidence type="ECO:0000313" key="5">
    <source>
        <dbReference type="Proteomes" id="UP000019384"/>
    </source>
</evidence>
<keyword evidence="5" id="KW-1185">Reference proteome</keyword>
<reference evidence="4" key="1">
    <citation type="submission" date="2013-12" db="EMBL/GenBank/DDBJ databases">
        <authorList>
            <person name="Genoscope - CEA"/>
        </authorList>
    </citation>
    <scope>NUCLEOTIDE SEQUENCE</scope>
    <source>
        <strain evidence="4">CBS 1993</strain>
    </source>
</reference>
<dbReference type="SUPFAM" id="SSF89095">
    <property type="entry name" value="GatB/YqeY motif"/>
    <property type="match status" value="1"/>
</dbReference>
<name>W6MNM9_9ASCO</name>
<dbReference type="InterPro" id="IPR003789">
    <property type="entry name" value="Asn/Gln_tRNA_amidoTrase-B-like"/>
</dbReference>
<dbReference type="GO" id="GO:0005739">
    <property type="term" value="C:mitochondrion"/>
    <property type="evidence" value="ECO:0007669"/>
    <property type="project" value="UniProtKB-SubCell"/>
</dbReference>
<dbReference type="HOGENOM" id="CLU_123460_0_0_1"/>
<proteinExistence type="inferred from homology"/>
<evidence type="ECO:0000256" key="2">
    <source>
        <dbReference type="ARBA" id="ARBA00023128"/>
    </source>
</evidence>
<dbReference type="EMBL" id="HG793129">
    <property type="protein sequence ID" value="CDK28274.1"/>
    <property type="molecule type" value="Genomic_DNA"/>
</dbReference>
<dbReference type="STRING" id="1382522.W6MNM9"/>
<dbReference type="Proteomes" id="UP000019384">
    <property type="component" value="Unassembled WGS sequence"/>
</dbReference>
<keyword evidence="2 3" id="KW-0496">Mitochondrion</keyword>
<dbReference type="Pfam" id="PF09424">
    <property type="entry name" value="YqeY"/>
    <property type="match status" value="1"/>
</dbReference>
<dbReference type="InterPro" id="IPR019004">
    <property type="entry name" value="YqeY/Aim41"/>
</dbReference>
<evidence type="ECO:0000256" key="1">
    <source>
        <dbReference type="ARBA" id="ARBA00007538"/>
    </source>
</evidence>
<evidence type="ECO:0000256" key="3">
    <source>
        <dbReference type="RuleBase" id="RU365099"/>
    </source>
</evidence>
<dbReference type="OrthoDB" id="538640at2759"/>
<accession>W6MNM9</accession>
<dbReference type="AlphaFoldDB" id="W6MNM9"/>
<evidence type="ECO:0000313" key="4">
    <source>
        <dbReference type="EMBL" id="CDK28274.1"/>
    </source>
</evidence>
<sequence length="133" mass="15286">MLTEIKNKEIDTPTKVHDEFDLYELFAKMIKQRQESAKEYMKVGNPDRFHQVGLNELREVDYIKKYIDALPVATDAEIDARVEKAAKLALEEGAKLEKISDLMAKIPWKSINSDWRASKTAVSASVQRVFKDL</sequence>
<dbReference type="Gene3D" id="1.10.1510.10">
    <property type="entry name" value="Uncharacterised protein YqeY/AIM41 PF09424, N-terminal domain"/>
    <property type="match status" value="1"/>
</dbReference>
<dbReference type="GO" id="GO:0016884">
    <property type="term" value="F:carbon-nitrogen ligase activity, with glutamine as amido-N-donor"/>
    <property type="evidence" value="ECO:0007669"/>
    <property type="project" value="UniProtKB-UniRule"/>
</dbReference>
<protein>
    <recommendedName>
        <fullName evidence="3">Altered inheritance of mitochondria protein 41</fullName>
    </recommendedName>
</protein>
<gene>
    <name evidence="3" type="primary">AIM41</name>
    <name evidence="4" type="ORF">KUCA_T00004256001</name>
</gene>
<reference evidence="4" key="2">
    <citation type="submission" date="2014-02" db="EMBL/GenBank/DDBJ databases">
        <title>Complete DNA sequence of /Kuraishia capsulata/ illustrates novel genomic features among budding yeasts (/Saccharomycotina/).</title>
        <authorList>
            <person name="Morales L."/>
            <person name="Noel B."/>
            <person name="Porcel B."/>
            <person name="Marcet-Houben M."/>
            <person name="Hullo M-F."/>
            <person name="Sacerdot C."/>
            <person name="Tekaia F."/>
            <person name="Leh-Louis V."/>
            <person name="Despons L."/>
            <person name="Khanna V."/>
            <person name="Aury J-M."/>
            <person name="Barbe V."/>
            <person name="Couloux A."/>
            <person name="Labadie K."/>
            <person name="Pelletier E."/>
            <person name="Souciet J-L."/>
            <person name="Boekhout T."/>
            <person name="Gabaldon T."/>
            <person name="Wincker P."/>
            <person name="Dujon B."/>
        </authorList>
    </citation>
    <scope>NUCLEOTIDE SEQUENCE</scope>
    <source>
        <strain evidence="4">CBS 1993</strain>
    </source>
</reference>
<comment type="subcellular location">
    <subcellularLocation>
        <location evidence="3">Mitochondrion</location>
    </subcellularLocation>
</comment>